<keyword evidence="2" id="KW-0812">Transmembrane</keyword>
<keyword evidence="6" id="KW-1185">Reference proteome</keyword>
<evidence type="ECO:0000256" key="1">
    <source>
        <dbReference type="SAM" id="MobiDB-lite"/>
    </source>
</evidence>
<feature type="transmembrane region" description="Helical" evidence="2">
    <location>
        <begin position="282"/>
        <end position="305"/>
    </location>
</feature>
<keyword evidence="2" id="KW-0472">Membrane</keyword>
<feature type="compositionally biased region" description="Basic and acidic residues" evidence="1">
    <location>
        <begin position="198"/>
        <end position="216"/>
    </location>
</feature>
<evidence type="ECO:0000259" key="4">
    <source>
        <dbReference type="Pfam" id="PF01757"/>
    </source>
</evidence>
<evidence type="ECO:0000256" key="2">
    <source>
        <dbReference type="SAM" id="Phobius"/>
    </source>
</evidence>
<protein>
    <submittedName>
        <fullName evidence="5">Nose resistant to fluoxetine protein 6</fullName>
    </submittedName>
</protein>
<keyword evidence="3" id="KW-0732">Signal</keyword>
<accession>A0A9Q0YHZ6</accession>
<keyword evidence="2" id="KW-1133">Transmembrane helix</keyword>
<feature type="transmembrane region" description="Helical" evidence="2">
    <location>
        <begin position="241"/>
        <end position="262"/>
    </location>
</feature>
<proteinExistence type="predicted"/>
<feature type="transmembrane region" description="Helical" evidence="2">
    <location>
        <begin position="348"/>
        <end position="370"/>
    </location>
</feature>
<dbReference type="InterPro" id="IPR002656">
    <property type="entry name" value="Acyl_transf_3_dom"/>
</dbReference>
<organism evidence="5 6">
    <name type="scientific">Holothuria leucospilota</name>
    <name type="common">Black long sea cucumber</name>
    <name type="synonym">Mertensiothuria leucospilota</name>
    <dbReference type="NCBI Taxonomy" id="206669"/>
    <lineage>
        <taxon>Eukaryota</taxon>
        <taxon>Metazoa</taxon>
        <taxon>Echinodermata</taxon>
        <taxon>Eleutherozoa</taxon>
        <taxon>Echinozoa</taxon>
        <taxon>Holothuroidea</taxon>
        <taxon>Aspidochirotacea</taxon>
        <taxon>Aspidochirotida</taxon>
        <taxon>Holothuriidae</taxon>
        <taxon>Holothuria</taxon>
    </lineage>
</organism>
<reference evidence="5" key="1">
    <citation type="submission" date="2021-10" db="EMBL/GenBank/DDBJ databases">
        <title>Tropical sea cucumber genome reveals ecological adaptation and Cuvierian tubules defense mechanism.</title>
        <authorList>
            <person name="Chen T."/>
        </authorList>
    </citation>
    <scope>NUCLEOTIDE SEQUENCE</scope>
    <source>
        <strain evidence="5">Nanhai2018</strain>
        <tissue evidence="5">Muscle</tissue>
    </source>
</reference>
<dbReference type="OrthoDB" id="207378at2759"/>
<feature type="domain" description="Acyltransferase 3" evidence="4">
    <location>
        <begin position="232"/>
        <end position="381"/>
    </location>
</feature>
<dbReference type="PANTHER" id="PTHR11161">
    <property type="entry name" value="O-ACYLTRANSFERASE"/>
    <property type="match status" value="1"/>
</dbReference>
<evidence type="ECO:0000313" key="6">
    <source>
        <dbReference type="Proteomes" id="UP001152320"/>
    </source>
</evidence>
<dbReference type="Proteomes" id="UP001152320">
    <property type="component" value="Chromosome 21"/>
</dbReference>
<gene>
    <name evidence="5" type="ORF">HOLleu_39004</name>
</gene>
<dbReference type="InterPro" id="IPR052728">
    <property type="entry name" value="O2_lipid_transport_reg"/>
</dbReference>
<feature type="chain" id="PRO_5040202923" evidence="3">
    <location>
        <begin position="20"/>
        <end position="385"/>
    </location>
</feature>
<feature type="region of interest" description="Disordered" evidence="1">
    <location>
        <begin position="196"/>
        <end position="216"/>
    </location>
</feature>
<comment type="caution">
    <text evidence="5">The sequence shown here is derived from an EMBL/GenBank/DDBJ whole genome shotgun (WGS) entry which is preliminary data.</text>
</comment>
<name>A0A9Q0YHZ6_HOLLE</name>
<dbReference type="EMBL" id="JAIZAY010000021">
    <property type="protein sequence ID" value="KAJ8021720.1"/>
    <property type="molecule type" value="Genomic_DNA"/>
</dbReference>
<sequence length="385" mass="44299">MEFFRILNVFFPFLGAGVAIIDDISKTHPEIINEGNAVIKIQQKANEVKEYFDSLDLKEVVHHELAETIVHGDVTELQMIQTVLHDKEKNFSQTDGKVFGECLADSSQYLADLINGSTYAWQRFFLILVAIGTLYDIITRPGECSENIDSSVPMGKMEHKDGKGHVNKALENDEDMNISQKNGKAKHHLPEQLYMTPQEERDLEKEQSKLENATKEKTKNNNLKTMYETLYFTYRYNSTALGTYSVDSFFVLSGLLVTYLTLKELQARNGKINWFLYYFHRFWRLTPAYMVTIAIWTSLTIHIGVGAGKEERLRYELQTCQDYWWTNLLYINTLPPFPGSQGGGCAGWSWYLANDMQFFIISPLFIVLLFKTSKKMFVALLNMTS</sequence>
<feature type="signal peptide" evidence="3">
    <location>
        <begin position="1"/>
        <end position="19"/>
    </location>
</feature>
<evidence type="ECO:0000256" key="3">
    <source>
        <dbReference type="SAM" id="SignalP"/>
    </source>
</evidence>
<evidence type="ECO:0000313" key="5">
    <source>
        <dbReference type="EMBL" id="KAJ8021720.1"/>
    </source>
</evidence>
<dbReference type="Pfam" id="PF01757">
    <property type="entry name" value="Acyl_transf_3"/>
    <property type="match status" value="1"/>
</dbReference>
<dbReference type="AlphaFoldDB" id="A0A9Q0YHZ6"/>
<dbReference type="PANTHER" id="PTHR11161:SF0">
    <property type="entry name" value="O-ACYLTRANSFERASE LIKE PROTEIN"/>
    <property type="match status" value="1"/>
</dbReference>
<dbReference type="GO" id="GO:0016747">
    <property type="term" value="F:acyltransferase activity, transferring groups other than amino-acyl groups"/>
    <property type="evidence" value="ECO:0007669"/>
    <property type="project" value="InterPro"/>
</dbReference>